<dbReference type="InterPro" id="IPR050602">
    <property type="entry name" value="Malonyl-ACP_OMT"/>
</dbReference>
<evidence type="ECO:0000313" key="3">
    <source>
        <dbReference type="EMBL" id="THJ31782.1"/>
    </source>
</evidence>
<dbReference type="InterPro" id="IPR029063">
    <property type="entry name" value="SAM-dependent_MTases_sf"/>
</dbReference>
<comment type="caution">
    <text evidence="3">The sequence shown here is derived from an EMBL/GenBank/DDBJ whole genome shotgun (WGS) entry which is preliminary data.</text>
</comment>
<keyword evidence="2" id="KW-0808">Transferase</keyword>
<keyword evidence="4" id="KW-1185">Reference proteome</keyword>
<evidence type="ECO:0000256" key="2">
    <source>
        <dbReference type="ARBA" id="ARBA00022679"/>
    </source>
</evidence>
<dbReference type="AlphaFoldDB" id="A0A4V6S767"/>
<dbReference type="PANTHER" id="PTHR13090">
    <property type="entry name" value="ARGININE-HYDROXYLASE NDUFAF5, MITOCHONDRIAL"/>
    <property type="match status" value="1"/>
</dbReference>
<protein>
    <submittedName>
        <fullName evidence="3">Biotin synthase</fullName>
    </submittedName>
</protein>
<dbReference type="EMBL" id="SSWX01000020">
    <property type="protein sequence ID" value="THJ31782.1"/>
    <property type="molecule type" value="Genomic_DNA"/>
</dbReference>
<dbReference type="GO" id="GO:0008168">
    <property type="term" value="F:methyltransferase activity"/>
    <property type="evidence" value="ECO:0007669"/>
    <property type="project" value="UniProtKB-KW"/>
</dbReference>
<dbReference type="Proteomes" id="UP000306236">
    <property type="component" value="Unassembled WGS sequence"/>
</dbReference>
<proteinExistence type="predicted"/>
<name>A0A4V6S767_9BURK</name>
<sequence>MNSPDTSSTPPSLDANALLRWRQRAPAHSPWLHEEVGRRMQERLQWIVKPPQSWIDWEPVRGGMAAHDLVQQRLPKSQSWLLHAQPAHTVLAKQRWHTSMLSRLGGAKAVQFQPPKHEVDMVWANMSLHLAADPPALIRQWAQALHAQGFVMFSCFGPDTLVELRRLHAKMGWPAPAQEFTDMHDLGDMLVAQGFAEPVMDMEHIRLQFPSAERAQQELRELGRNLHVGRFTGLRGRQWHAQWLQAVQSLAGERGQLEFNFEIIYGHAFKAPPKMKVSQETAISLKDMRAALHKSQA</sequence>
<dbReference type="OrthoDB" id="9760689at2"/>
<organism evidence="3 4">
    <name type="scientific">Lampropedia aestuarii</name>
    <dbReference type="NCBI Taxonomy" id="2562762"/>
    <lineage>
        <taxon>Bacteria</taxon>
        <taxon>Pseudomonadati</taxon>
        <taxon>Pseudomonadota</taxon>
        <taxon>Betaproteobacteria</taxon>
        <taxon>Burkholderiales</taxon>
        <taxon>Comamonadaceae</taxon>
        <taxon>Lampropedia</taxon>
    </lineage>
</organism>
<dbReference type="Gene3D" id="3.40.50.150">
    <property type="entry name" value="Vaccinia Virus protein VP39"/>
    <property type="match status" value="1"/>
</dbReference>
<dbReference type="RefSeq" id="WP_136407326.1">
    <property type="nucleotide sequence ID" value="NZ_SSWX01000020.1"/>
</dbReference>
<dbReference type="SUPFAM" id="SSF53335">
    <property type="entry name" value="S-adenosyl-L-methionine-dependent methyltransferases"/>
    <property type="match status" value="1"/>
</dbReference>
<accession>A0A4V6S767</accession>
<dbReference type="PANTHER" id="PTHR13090:SF1">
    <property type="entry name" value="ARGININE-HYDROXYLASE NDUFAF5, MITOCHONDRIAL"/>
    <property type="match status" value="1"/>
</dbReference>
<dbReference type="GO" id="GO:0032259">
    <property type="term" value="P:methylation"/>
    <property type="evidence" value="ECO:0007669"/>
    <property type="project" value="UniProtKB-KW"/>
</dbReference>
<evidence type="ECO:0000256" key="1">
    <source>
        <dbReference type="ARBA" id="ARBA00022603"/>
    </source>
</evidence>
<reference evidence="3 4" key="1">
    <citation type="submission" date="2019-04" db="EMBL/GenBank/DDBJ databases">
        <title>Lampropedia sp YIM MLB12 draf genome.</title>
        <authorList>
            <person name="Wang Y.-X."/>
        </authorList>
    </citation>
    <scope>NUCLEOTIDE SEQUENCE [LARGE SCALE GENOMIC DNA]</scope>
    <source>
        <strain evidence="3 4">YIM MLB12</strain>
    </source>
</reference>
<keyword evidence="1" id="KW-0489">Methyltransferase</keyword>
<gene>
    <name evidence="3" type="ORF">E8K88_14150</name>
</gene>
<evidence type="ECO:0000313" key="4">
    <source>
        <dbReference type="Proteomes" id="UP000306236"/>
    </source>
</evidence>